<dbReference type="EMBL" id="VIFM01000362">
    <property type="protein sequence ID" value="TQF09309.1"/>
    <property type="molecule type" value="Genomic_DNA"/>
</dbReference>
<accession>A0A540WJV0</accession>
<keyword evidence="2" id="KW-1185">Reference proteome</keyword>
<dbReference type="AlphaFoldDB" id="A0A540WJV0"/>
<organism evidence="1 2">
    <name type="scientific">Myxococcus llanfairpwllgwyngyllgogerychwyrndrobwllllantysiliogogogochensis</name>
    <dbReference type="NCBI Taxonomy" id="2590453"/>
    <lineage>
        <taxon>Bacteria</taxon>
        <taxon>Pseudomonadati</taxon>
        <taxon>Myxococcota</taxon>
        <taxon>Myxococcia</taxon>
        <taxon>Myxococcales</taxon>
        <taxon>Cystobacterineae</taxon>
        <taxon>Myxococcaceae</taxon>
        <taxon>Myxococcus</taxon>
    </lineage>
</organism>
<dbReference type="Proteomes" id="UP000315369">
    <property type="component" value="Unassembled WGS sequence"/>
</dbReference>
<name>A0A540WJV0_9BACT</name>
<dbReference type="RefSeq" id="WP_141648854.1">
    <property type="nucleotide sequence ID" value="NZ_VIFM01000362.1"/>
</dbReference>
<reference evidence="1 2" key="1">
    <citation type="submission" date="2019-06" db="EMBL/GenBank/DDBJ databases">
        <authorList>
            <person name="Livingstone P."/>
            <person name="Whitworth D."/>
        </authorList>
    </citation>
    <scope>NUCLEOTIDE SEQUENCE [LARGE SCALE GENOMIC DNA]</scope>
    <source>
        <strain evidence="1 2">AM401</strain>
    </source>
</reference>
<dbReference type="OrthoDB" id="4541953at2"/>
<gene>
    <name evidence="1" type="ORF">FJV41_45310</name>
</gene>
<sequence length="158" mass="17924">MLKRDDVIHGIDLAFRDAVIPRTEEELAPPGIEAKYVIDHFFGKMRNDVESQPFPGSLYMEDFSYMTDAAVLYYLPSVLRVMLANSADFELWIHLHGFLCRIDGDYPAPVLTALSVAQRKAIADWADTLSQEWASSKWMSRFSKKAAKLARTYRSAGT</sequence>
<proteinExistence type="predicted"/>
<protein>
    <submittedName>
        <fullName evidence="1">Uncharacterized protein</fullName>
    </submittedName>
</protein>
<comment type="caution">
    <text evidence="1">The sequence shown here is derived from an EMBL/GenBank/DDBJ whole genome shotgun (WGS) entry which is preliminary data.</text>
</comment>
<evidence type="ECO:0000313" key="1">
    <source>
        <dbReference type="EMBL" id="TQF09309.1"/>
    </source>
</evidence>
<evidence type="ECO:0000313" key="2">
    <source>
        <dbReference type="Proteomes" id="UP000315369"/>
    </source>
</evidence>